<dbReference type="OrthoDB" id="7305551at2"/>
<reference evidence="2 3" key="1">
    <citation type="submission" date="2019-06" db="EMBL/GenBank/DDBJ databases">
        <title>Sorghum-associated microbial communities from plants grown in Nebraska, USA.</title>
        <authorList>
            <person name="Schachtman D."/>
        </authorList>
    </citation>
    <scope>NUCLEOTIDE SEQUENCE [LARGE SCALE GENOMIC DNA]</scope>
    <source>
        <strain evidence="2 3">1225</strain>
    </source>
</reference>
<dbReference type="Pfam" id="PF01370">
    <property type="entry name" value="Epimerase"/>
    <property type="match status" value="1"/>
</dbReference>
<dbReference type="Proteomes" id="UP000320653">
    <property type="component" value="Unassembled WGS sequence"/>
</dbReference>
<dbReference type="InterPro" id="IPR050177">
    <property type="entry name" value="Lipid_A_modif_metabolic_enz"/>
</dbReference>
<evidence type="ECO:0000313" key="3">
    <source>
        <dbReference type="Proteomes" id="UP000320653"/>
    </source>
</evidence>
<dbReference type="InterPro" id="IPR001509">
    <property type="entry name" value="Epimerase_deHydtase"/>
</dbReference>
<organism evidence="2 3">
    <name type="scientific">Neorhizobium alkalisoli</name>
    <dbReference type="NCBI Taxonomy" id="528178"/>
    <lineage>
        <taxon>Bacteria</taxon>
        <taxon>Pseudomonadati</taxon>
        <taxon>Pseudomonadota</taxon>
        <taxon>Alphaproteobacteria</taxon>
        <taxon>Hyphomicrobiales</taxon>
        <taxon>Rhizobiaceae</taxon>
        <taxon>Rhizobium/Agrobacterium group</taxon>
        <taxon>Neorhizobium</taxon>
    </lineage>
</organism>
<sequence length="285" mass="30929">MSAKVLLTGATGFVGRQILRALADAGTSVRAVVREGSESRLPADVSIEKIIASPDIFSESAAWWQAACEGIDTVVHAAWYAEPGQYLQSPRNLDCLEGSLEMAKGAAEARVRRFIGIGTCFEYDLSLGMLKTDAPIRPTTPYAGAKAATFMALSQYLPLRHVDFAWCRLFYLYGEGEDARRLVPYLHQKLSVGEPVDLTSGNQIRDFVDVAEAGRQIAAVALGETKGPVNICSGIPITVRQMAERIADEYGRRDLLRFGARPDNLIDPPCVVGVKDQSIPVSGLK</sequence>
<proteinExistence type="predicted"/>
<dbReference type="Gene3D" id="3.40.50.720">
    <property type="entry name" value="NAD(P)-binding Rossmann-like Domain"/>
    <property type="match status" value="1"/>
</dbReference>
<comment type="caution">
    <text evidence="2">The sequence shown here is derived from an EMBL/GenBank/DDBJ whole genome shotgun (WGS) entry which is preliminary data.</text>
</comment>
<keyword evidence="3" id="KW-1185">Reference proteome</keyword>
<accession>A0A561QSS5</accession>
<dbReference type="PANTHER" id="PTHR43245">
    <property type="entry name" value="BIFUNCTIONAL POLYMYXIN RESISTANCE PROTEIN ARNA"/>
    <property type="match status" value="1"/>
</dbReference>
<protein>
    <submittedName>
        <fullName evidence="2">dTDP-6-deoxy-L-talose 4-dehydrogenase (NAD+)</fullName>
    </submittedName>
</protein>
<feature type="domain" description="NAD-dependent epimerase/dehydratase" evidence="1">
    <location>
        <begin position="5"/>
        <end position="223"/>
    </location>
</feature>
<dbReference type="SUPFAM" id="SSF51735">
    <property type="entry name" value="NAD(P)-binding Rossmann-fold domains"/>
    <property type="match status" value="1"/>
</dbReference>
<evidence type="ECO:0000313" key="2">
    <source>
        <dbReference type="EMBL" id="TWF53359.1"/>
    </source>
</evidence>
<dbReference type="CDD" id="cd08946">
    <property type="entry name" value="SDR_e"/>
    <property type="match status" value="1"/>
</dbReference>
<dbReference type="AlphaFoldDB" id="A0A561QSS5"/>
<dbReference type="PANTHER" id="PTHR43245:SF13">
    <property type="entry name" value="UDP-D-APIOSE_UDP-D-XYLOSE SYNTHASE 2"/>
    <property type="match status" value="1"/>
</dbReference>
<evidence type="ECO:0000259" key="1">
    <source>
        <dbReference type="Pfam" id="PF01370"/>
    </source>
</evidence>
<gene>
    <name evidence="2" type="ORF">FHW37_104638</name>
</gene>
<dbReference type="RefSeq" id="WP_145639113.1">
    <property type="nucleotide sequence ID" value="NZ_VIWP01000004.1"/>
</dbReference>
<dbReference type="EMBL" id="VIWP01000004">
    <property type="protein sequence ID" value="TWF53359.1"/>
    <property type="molecule type" value="Genomic_DNA"/>
</dbReference>
<name>A0A561QSS5_9HYPH</name>
<dbReference type="InterPro" id="IPR036291">
    <property type="entry name" value="NAD(P)-bd_dom_sf"/>
</dbReference>